<dbReference type="InterPro" id="IPR001932">
    <property type="entry name" value="PPM-type_phosphatase-like_dom"/>
</dbReference>
<name>A0A543FIQ6_9NOCA</name>
<dbReference type="SUPFAM" id="SSF81606">
    <property type="entry name" value="PP2C-like"/>
    <property type="match status" value="1"/>
</dbReference>
<dbReference type="Proteomes" id="UP000316331">
    <property type="component" value="Unassembled WGS sequence"/>
</dbReference>
<proteinExistence type="predicted"/>
<keyword evidence="4" id="KW-1185">Reference proteome</keyword>
<evidence type="ECO:0000313" key="3">
    <source>
        <dbReference type="EMBL" id="TQM33646.1"/>
    </source>
</evidence>
<dbReference type="EMBL" id="VFPG01000001">
    <property type="protein sequence ID" value="TQM33646.1"/>
    <property type="molecule type" value="Genomic_DNA"/>
</dbReference>
<feature type="compositionally biased region" description="Low complexity" evidence="1">
    <location>
        <begin position="14"/>
        <end position="28"/>
    </location>
</feature>
<accession>A0A543FIQ6</accession>
<dbReference type="Pfam" id="PF13672">
    <property type="entry name" value="PP2C_2"/>
    <property type="match status" value="1"/>
</dbReference>
<gene>
    <name evidence="3" type="ORF">FB390_5383</name>
</gene>
<dbReference type="AlphaFoldDB" id="A0A543FIQ6"/>
<reference evidence="3 4" key="1">
    <citation type="submission" date="2019-06" db="EMBL/GenBank/DDBJ databases">
        <title>Sequencing the genomes of 1000 actinobacteria strains.</title>
        <authorList>
            <person name="Klenk H.-P."/>
        </authorList>
    </citation>
    <scope>NUCLEOTIDE SEQUENCE [LARGE SCALE GENOMIC DNA]</scope>
    <source>
        <strain evidence="3 4">DSM 103495</strain>
    </source>
</reference>
<comment type="caution">
    <text evidence="3">The sequence shown here is derived from an EMBL/GenBank/DDBJ whole genome shotgun (WGS) entry which is preliminary data.</text>
</comment>
<sequence>MGWLGKRSKQVEQAAADSSLEAEAAAELTGRADIPKVTPPGWPSREPIVVGAPTPAFEPKTVDKEYGRTPYRPDTVIDGWSSGAFTVRAASVRGYLHRYGGAPRQDDFAITVDPERERLVVAVADGVSSAKYSHIGSSTVVRYATRWLEEPPEPLEDGGWQSLFKSAAWTLTEQAAAVLSLPEADAEQAERMLATTLACAVCEPHPDGGLSAVVAAVGDSGVWLLTNGTFVPVLGGKEQSSSGLSSSAVVGLPRVPNDVAPQPVIVEPGQVLLVGTDGFGDPLGSGDGDVGGLFAGLLGDRVPSQLEFAHALDFSRETFDDDRTLVAIWPPRG</sequence>
<dbReference type="Gene3D" id="3.60.40.10">
    <property type="entry name" value="PPM-type phosphatase domain"/>
    <property type="match status" value="1"/>
</dbReference>
<evidence type="ECO:0000313" key="4">
    <source>
        <dbReference type="Proteomes" id="UP000316331"/>
    </source>
</evidence>
<feature type="domain" description="PPM-type phosphatase" evidence="2">
    <location>
        <begin position="93"/>
        <end position="283"/>
    </location>
</feature>
<dbReference type="InterPro" id="IPR036457">
    <property type="entry name" value="PPM-type-like_dom_sf"/>
</dbReference>
<feature type="region of interest" description="Disordered" evidence="1">
    <location>
        <begin position="1"/>
        <end position="47"/>
    </location>
</feature>
<dbReference type="OrthoDB" id="491589at2"/>
<organism evidence="3 4">
    <name type="scientific">Nocardia bhagyanarayanae</name>
    <dbReference type="NCBI Taxonomy" id="1215925"/>
    <lineage>
        <taxon>Bacteria</taxon>
        <taxon>Bacillati</taxon>
        <taxon>Actinomycetota</taxon>
        <taxon>Actinomycetes</taxon>
        <taxon>Mycobacteriales</taxon>
        <taxon>Nocardiaceae</taxon>
        <taxon>Nocardia</taxon>
    </lineage>
</organism>
<evidence type="ECO:0000259" key="2">
    <source>
        <dbReference type="Pfam" id="PF13672"/>
    </source>
</evidence>
<evidence type="ECO:0000256" key="1">
    <source>
        <dbReference type="SAM" id="MobiDB-lite"/>
    </source>
</evidence>
<protein>
    <submittedName>
        <fullName evidence="3">Serine/threonine protein phosphatase PrpC</fullName>
    </submittedName>
</protein>